<accession>A0A2P2N0E5</accession>
<protein>
    <submittedName>
        <fullName evidence="1">Uncharacterized protein</fullName>
    </submittedName>
</protein>
<reference evidence="1" key="1">
    <citation type="submission" date="2018-02" db="EMBL/GenBank/DDBJ databases">
        <title>Rhizophora mucronata_Transcriptome.</title>
        <authorList>
            <person name="Meera S.P."/>
            <person name="Sreeshan A."/>
            <person name="Augustine A."/>
        </authorList>
    </citation>
    <scope>NUCLEOTIDE SEQUENCE</scope>
    <source>
        <tissue evidence="1">Leaf</tissue>
    </source>
</reference>
<sequence length="38" mass="4296">MADTDNIGIISPIKQFPIEEKTIQSVALARHVHYMQSI</sequence>
<name>A0A2P2N0E5_RHIMU</name>
<dbReference type="AlphaFoldDB" id="A0A2P2N0E5"/>
<dbReference type="EMBL" id="GGEC01055479">
    <property type="protein sequence ID" value="MBX35963.1"/>
    <property type="molecule type" value="Transcribed_RNA"/>
</dbReference>
<proteinExistence type="predicted"/>
<evidence type="ECO:0000313" key="1">
    <source>
        <dbReference type="EMBL" id="MBX35963.1"/>
    </source>
</evidence>
<organism evidence="1">
    <name type="scientific">Rhizophora mucronata</name>
    <name type="common">Asiatic mangrove</name>
    <dbReference type="NCBI Taxonomy" id="61149"/>
    <lineage>
        <taxon>Eukaryota</taxon>
        <taxon>Viridiplantae</taxon>
        <taxon>Streptophyta</taxon>
        <taxon>Embryophyta</taxon>
        <taxon>Tracheophyta</taxon>
        <taxon>Spermatophyta</taxon>
        <taxon>Magnoliopsida</taxon>
        <taxon>eudicotyledons</taxon>
        <taxon>Gunneridae</taxon>
        <taxon>Pentapetalae</taxon>
        <taxon>rosids</taxon>
        <taxon>fabids</taxon>
        <taxon>Malpighiales</taxon>
        <taxon>Rhizophoraceae</taxon>
        <taxon>Rhizophora</taxon>
    </lineage>
</organism>